<reference evidence="4 5" key="1">
    <citation type="submission" date="2019-02" db="EMBL/GenBank/DDBJ databases">
        <title>Deep-cultivation of Planctomycetes and their phenomic and genomic characterization uncovers novel biology.</title>
        <authorList>
            <person name="Wiegand S."/>
            <person name="Jogler M."/>
            <person name="Boedeker C."/>
            <person name="Pinto D."/>
            <person name="Vollmers J."/>
            <person name="Rivas-Marin E."/>
            <person name="Kohn T."/>
            <person name="Peeters S.H."/>
            <person name="Heuer A."/>
            <person name="Rast P."/>
            <person name="Oberbeckmann S."/>
            <person name="Bunk B."/>
            <person name="Jeske O."/>
            <person name="Meyerdierks A."/>
            <person name="Storesund J.E."/>
            <person name="Kallscheuer N."/>
            <person name="Luecker S."/>
            <person name="Lage O.M."/>
            <person name="Pohl T."/>
            <person name="Merkel B.J."/>
            <person name="Hornburger P."/>
            <person name="Mueller R.-W."/>
            <person name="Bruemmer F."/>
            <person name="Labrenz M."/>
            <person name="Spormann A.M."/>
            <person name="Op den Camp H."/>
            <person name="Overmann J."/>
            <person name="Amann R."/>
            <person name="Jetten M.S.M."/>
            <person name="Mascher T."/>
            <person name="Medema M.H."/>
            <person name="Devos D.P."/>
            <person name="Kaster A.-K."/>
            <person name="Ovreas L."/>
            <person name="Rohde M."/>
            <person name="Galperin M.Y."/>
            <person name="Jogler C."/>
        </authorList>
    </citation>
    <scope>NUCLEOTIDE SEQUENCE [LARGE SCALE GENOMIC DNA]</scope>
    <source>
        <strain evidence="4 5">Pan265</strain>
    </source>
</reference>
<accession>A0A518BV46</accession>
<dbReference type="InterPro" id="IPR017853">
    <property type="entry name" value="GH"/>
</dbReference>
<dbReference type="InterPro" id="IPR003790">
    <property type="entry name" value="GHL10"/>
</dbReference>
<dbReference type="PROSITE" id="PS00018">
    <property type="entry name" value="EF_HAND_1"/>
    <property type="match status" value="2"/>
</dbReference>
<dbReference type="AlphaFoldDB" id="A0A518BV46"/>
<keyword evidence="5" id="KW-1185">Reference proteome</keyword>
<evidence type="ECO:0000259" key="3">
    <source>
        <dbReference type="Pfam" id="PF02638"/>
    </source>
</evidence>
<dbReference type="InterPro" id="IPR052177">
    <property type="entry name" value="Divisome_Glycosyl_Hydrolase"/>
</dbReference>
<dbReference type="Gene3D" id="3.20.20.80">
    <property type="entry name" value="Glycosidases"/>
    <property type="match status" value="1"/>
</dbReference>
<feature type="transmembrane region" description="Helical" evidence="2">
    <location>
        <begin position="550"/>
        <end position="573"/>
    </location>
</feature>
<dbReference type="Gene3D" id="1.10.1330.10">
    <property type="entry name" value="Dockerin domain"/>
    <property type="match status" value="1"/>
</dbReference>
<evidence type="ECO:0000256" key="1">
    <source>
        <dbReference type="ARBA" id="ARBA00022729"/>
    </source>
</evidence>
<feature type="domain" description="Glycosyl hydrolase-like 10" evidence="3">
    <location>
        <begin position="11"/>
        <end position="290"/>
    </location>
</feature>
<dbReference type="KEGG" id="mcad:Pan265_06760"/>
<dbReference type="PANTHER" id="PTHR43405">
    <property type="entry name" value="GLYCOSYL HYDROLASE DIGH"/>
    <property type="match status" value="1"/>
</dbReference>
<dbReference type="Proteomes" id="UP000320386">
    <property type="component" value="Chromosome"/>
</dbReference>
<dbReference type="Pfam" id="PF02638">
    <property type="entry name" value="GHL10"/>
    <property type="match status" value="1"/>
</dbReference>
<protein>
    <recommendedName>
        <fullName evidence="3">Glycosyl hydrolase-like 10 domain-containing protein</fullName>
    </recommendedName>
</protein>
<dbReference type="SUPFAM" id="SSF63446">
    <property type="entry name" value="Type I dockerin domain"/>
    <property type="match status" value="1"/>
</dbReference>
<keyword evidence="1" id="KW-0732">Signal</keyword>
<evidence type="ECO:0000313" key="5">
    <source>
        <dbReference type="Proteomes" id="UP000320386"/>
    </source>
</evidence>
<proteinExistence type="predicted"/>
<keyword evidence="2" id="KW-0812">Transmembrane</keyword>
<dbReference type="EMBL" id="CP036280">
    <property type="protein sequence ID" value="QDU70839.1"/>
    <property type="molecule type" value="Genomic_DNA"/>
</dbReference>
<evidence type="ECO:0000313" key="4">
    <source>
        <dbReference type="EMBL" id="QDU70839.1"/>
    </source>
</evidence>
<dbReference type="SUPFAM" id="SSF51445">
    <property type="entry name" value="(Trans)glycosidases"/>
    <property type="match status" value="1"/>
</dbReference>
<evidence type="ECO:0000256" key="2">
    <source>
        <dbReference type="SAM" id="Phobius"/>
    </source>
</evidence>
<organism evidence="4 5">
    <name type="scientific">Mucisphaera calidilacus</name>
    <dbReference type="NCBI Taxonomy" id="2527982"/>
    <lineage>
        <taxon>Bacteria</taxon>
        <taxon>Pseudomonadati</taxon>
        <taxon>Planctomycetota</taxon>
        <taxon>Phycisphaerae</taxon>
        <taxon>Phycisphaerales</taxon>
        <taxon>Phycisphaeraceae</taxon>
        <taxon>Mucisphaera</taxon>
    </lineage>
</organism>
<keyword evidence="2" id="KW-1133">Transmembrane helix</keyword>
<name>A0A518BV46_9BACT</name>
<dbReference type="InterPro" id="IPR036439">
    <property type="entry name" value="Dockerin_dom_sf"/>
</dbReference>
<gene>
    <name evidence="4" type="ORF">Pan265_06760</name>
</gene>
<dbReference type="GO" id="GO:0000272">
    <property type="term" value="P:polysaccharide catabolic process"/>
    <property type="evidence" value="ECO:0007669"/>
    <property type="project" value="InterPro"/>
</dbReference>
<keyword evidence="2" id="KW-0472">Membrane</keyword>
<dbReference type="InterPro" id="IPR018247">
    <property type="entry name" value="EF_Hand_1_Ca_BS"/>
</dbReference>
<sequence>MGLWQMETRAEVRGTWLTTTGPDHIRSGTKTESVFNTLRNTVGLNTAYVETLKEGYTQFPSQVMQDLIGVDRHPNLGTTRDLLSETAIQAHRQGMAHIAWFEYGFSPQYVGAFGTPTNELGQWALQNGYLLEDRDGYYANTSHQFAWMNPAVPEVRQLLIDLTLEAIETHDIDGVQLDDRLAWPREFGWDDTTAAMYKAETGRNLPSNVNDSNFRNWRAQKVFEFATQWYTAVKTARPDLIVSVSPSIMNWSFTQFNADWEDWADAGLFDEIVPQVYRNNLSSYRNELPRQVSIMAGADGTRNGRLEDLVIGISRDATSSPTPLNELLQMIQDARDAGTAGHVLWYARGVLDNAEALGAFYAQNPELADSPKMDPGRRPDPLVADELLPAFWSVDVTTPGQYRLVVKDDKARWSEAESLYLLSGTYHFDTELDILGVELLADRRPIPADFNRDYLVDQIDIDALVANLGGTDLAYDLDGSGVVDQDDLAYLVEQVWGTRAGDANLDREVDLLDLSLLAASFDQPGGWAEGDHNHDGIVNLLDLSLLAANFGWRAGVMVPGPAVAWLMLAGLGYTMGRRGYSS</sequence>
<dbReference type="PANTHER" id="PTHR43405:SF1">
    <property type="entry name" value="GLYCOSYL HYDROLASE DIGH"/>
    <property type="match status" value="1"/>
</dbReference>